<evidence type="ECO:0000256" key="2">
    <source>
        <dbReference type="ARBA" id="ARBA00004922"/>
    </source>
</evidence>
<feature type="region of interest" description="Disordered" evidence="11">
    <location>
        <begin position="190"/>
        <end position="209"/>
    </location>
</feature>
<accession>A0A8J4YQ27</accession>
<keyword evidence="4" id="KW-0328">Glycosyltransferase</keyword>
<dbReference type="InterPro" id="IPR027791">
    <property type="entry name" value="Galactosyl_T_C"/>
</dbReference>
<evidence type="ECO:0000256" key="7">
    <source>
        <dbReference type="ARBA" id="ARBA00022968"/>
    </source>
</evidence>
<keyword evidence="9" id="KW-0472">Membrane</keyword>
<evidence type="ECO:0000256" key="5">
    <source>
        <dbReference type="ARBA" id="ARBA00022679"/>
    </source>
</evidence>
<dbReference type="EMBL" id="JACEEZ010002326">
    <property type="protein sequence ID" value="KAG0728319.1"/>
    <property type="molecule type" value="Genomic_DNA"/>
</dbReference>
<evidence type="ECO:0000256" key="6">
    <source>
        <dbReference type="ARBA" id="ARBA00022692"/>
    </source>
</evidence>
<dbReference type="GO" id="GO:0016020">
    <property type="term" value="C:membrane"/>
    <property type="evidence" value="ECO:0007669"/>
    <property type="project" value="UniProtKB-SubCell"/>
</dbReference>
<gene>
    <name evidence="14" type="primary">bre-4_1</name>
    <name evidence="14" type="ORF">GWK47_003761</name>
</gene>
<organism evidence="14 15">
    <name type="scientific">Chionoecetes opilio</name>
    <name type="common">Atlantic snow crab</name>
    <name type="synonym">Cancer opilio</name>
    <dbReference type="NCBI Taxonomy" id="41210"/>
    <lineage>
        <taxon>Eukaryota</taxon>
        <taxon>Metazoa</taxon>
        <taxon>Ecdysozoa</taxon>
        <taxon>Arthropoda</taxon>
        <taxon>Crustacea</taxon>
        <taxon>Multicrustacea</taxon>
        <taxon>Malacostraca</taxon>
        <taxon>Eumalacostraca</taxon>
        <taxon>Eucarida</taxon>
        <taxon>Decapoda</taxon>
        <taxon>Pleocyemata</taxon>
        <taxon>Brachyura</taxon>
        <taxon>Eubrachyura</taxon>
        <taxon>Majoidea</taxon>
        <taxon>Majidae</taxon>
        <taxon>Chionoecetes</taxon>
    </lineage>
</organism>
<dbReference type="InterPro" id="IPR029044">
    <property type="entry name" value="Nucleotide-diphossugar_trans"/>
</dbReference>
<dbReference type="GO" id="GO:0006688">
    <property type="term" value="P:glycosphingolipid biosynthetic process"/>
    <property type="evidence" value="ECO:0007669"/>
    <property type="project" value="TreeGrafter"/>
</dbReference>
<proteinExistence type="inferred from homology"/>
<evidence type="ECO:0000313" key="14">
    <source>
        <dbReference type="EMBL" id="KAG0728319.1"/>
    </source>
</evidence>
<evidence type="ECO:0000256" key="11">
    <source>
        <dbReference type="SAM" id="MobiDB-lite"/>
    </source>
</evidence>
<dbReference type="GO" id="GO:0005794">
    <property type="term" value="C:Golgi apparatus"/>
    <property type="evidence" value="ECO:0007669"/>
    <property type="project" value="TreeGrafter"/>
</dbReference>
<keyword evidence="5" id="KW-0808">Transferase</keyword>
<keyword evidence="8" id="KW-1133">Transmembrane helix</keyword>
<protein>
    <submittedName>
        <fullName evidence="14">Beta-1,4-N-acetylgalactosaminyltransferase bre-4</fullName>
    </submittedName>
</protein>
<dbReference type="SUPFAM" id="SSF53448">
    <property type="entry name" value="Nucleotide-diphospho-sugar transferases"/>
    <property type="match status" value="1"/>
</dbReference>
<keyword evidence="6" id="KW-0812">Transmembrane</keyword>
<evidence type="ECO:0000256" key="8">
    <source>
        <dbReference type="ARBA" id="ARBA00022989"/>
    </source>
</evidence>
<evidence type="ECO:0000256" key="4">
    <source>
        <dbReference type="ARBA" id="ARBA00022676"/>
    </source>
</evidence>
<dbReference type="GO" id="GO:0008378">
    <property type="term" value="F:galactosyltransferase activity"/>
    <property type="evidence" value="ECO:0007669"/>
    <property type="project" value="TreeGrafter"/>
</dbReference>
<reference evidence="14" key="1">
    <citation type="submission" date="2020-07" db="EMBL/GenBank/DDBJ databases">
        <title>The High-quality genome of the commercially important snow crab, Chionoecetes opilio.</title>
        <authorList>
            <person name="Jeong J.-H."/>
            <person name="Ryu S."/>
        </authorList>
    </citation>
    <scope>NUCLEOTIDE SEQUENCE</scope>
    <source>
        <strain evidence="14">MADBK_172401_WGS</strain>
        <tissue evidence="14">Digestive gland</tissue>
    </source>
</reference>
<evidence type="ECO:0000259" key="12">
    <source>
        <dbReference type="Pfam" id="PF02709"/>
    </source>
</evidence>
<evidence type="ECO:0000256" key="3">
    <source>
        <dbReference type="ARBA" id="ARBA00005735"/>
    </source>
</evidence>
<comment type="pathway">
    <text evidence="2">Protein modification; protein glycosylation.</text>
</comment>
<keyword evidence="10" id="KW-0325">Glycoprotein</keyword>
<feature type="domain" description="Galactosyltransferase C-terminal" evidence="12">
    <location>
        <begin position="110"/>
        <end position="187"/>
    </location>
</feature>
<dbReference type="InterPro" id="IPR003859">
    <property type="entry name" value="Galactosyl_T"/>
</dbReference>
<evidence type="ECO:0000256" key="9">
    <source>
        <dbReference type="ARBA" id="ARBA00023136"/>
    </source>
</evidence>
<dbReference type="PRINTS" id="PR02050">
    <property type="entry name" value="B14GALTRFASE"/>
</dbReference>
<name>A0A8J4YQ27_CHIOP</name>
<dbReference type="GO" id="GO:0033842">
    <property type="term" value="F:N-acetyl-beta-glucosaminyl-derivative 4-beta-N-acetylgalactosaminyltransferase activity"/>
    <property type="evidence" value="ECO:0007669"/>
    <property type="project" value="TreeGrafter"/>
</dbReference>
<dbReference type="GO" id="GO:0005975">
    <property type="term" value="P:carbohydrate metabolic process"/>
    <property type="evidence" value="ECO:0007669"/>
    <property type="project" value="InterPro"/>
</dbReference>
<sequence length="239" mass="27146">MECNGALPCPLTYRGKIVWSVLILRCHQRKLSQKTTFKRVECGSLGSASLDTRIVVVEQTGSAAFNRAKLFNIGFVEALKLDTFDCFIFHDVDLLPLNDYNTYACTHNPRHMYSAVNTFRYNLPYRTIFGGAVAMQRVHFKKVNGFSNNFYGWGAEDDDMYNRITAAGLTFVRFDPRVATYFMLTHQSSRSAPASHGHRQPLEQQGDEAAARHDGLSTLSYQVIDHHTKKLFTRFLVSC</sequence>
<keyword evidence="7" id="KW-0735">Signal-anchor</keyword>
<evidence type="ECO:0000256" key="1">
    <source>
        <dbReference type="ARBA" id="ARBA00004606"/>
    </source>
</evidence>
<dbReference type="Gene3D" id="3.90.550.10">
    <property type="entry name" value="Spore Coat Polysaccharide Biosynthesis Protein SpsA, Chain A"/>
    <property type="match status" value="1"/>
</dbReference>
<dbReference type="InterPro" id="IPR027995">
    <property type="entry name" value="Galactosyl_T_N"/>
</dbReference>
<dbReference type="OrthoDB" id="10038994at2759"/>
<dbReference type="Pfam" id="PF02709">
    <property type="entry name" value="Glyco_transf_7C"/>
    <property type="match status" value="1"/>
</dbReference>
<keyword evidence="15" id="KW-1185">Reference proteome</keyword>
<comment type="similarity">
    <text evidence="3">Belongs to the glycosyltransferase 7 family.</text>
</comment>
<comment type="caution">
    <text evidence="14">The sequence shown here is derived from an EMBL/GenBank/DDBJ whole genome shotgun (WGS) entry which is preliminary data.</text>
</comment>
<evidence type="ECO:0000259" key="13">
    <source>
        <dbReference type="Pfam" id="PF13733"/>
    </source>
</evidence>
<dbReference type="Proteomes" id="UP000770661">
    <property type="component" value="Unassembled WGS sequence"/>
</dbReference>
<dbReference type="Pfam" id="PF13733">
    <property type="entry name" value="Glyco_transf_7N"/>
    <property type="match status" value="1"/>
</dbReference>
<comment type="subcellular location">
    <subcellularLocation>
        <location evidence="1">Membrane</location>
        <topology evidence="1">Single-pass type II membrane protein</topology>
    </subcellularLocation>
</comment>
<dbReference type="PANTHER" id="PTHR19300">
    <property type="entry name" value="BETA-1,4-GALACTOSYLTRANSFERASE"/>
    <property type="match status" value="1"/>
</dbReference>
<dbReference type="UniPathway" id="UPA00378"/>
<evidence type="ECO:0000256" key="10">
    <source>
        <dbReference type="ARBA" id="ARBA00023180"/>
    </source>
</evidence>
<evidence type="ECO:0000313" key="15">
    <source>
        <dbReference type="Proteomes" id="UP000770661"/>
    </source>
</evidence>
<dbReference type="AlphaFoldDB" id="A0A8J4YQ27"/>
<feature type="domain" description="Galactosyltransferase N-terminal" evidence="13">
    <location>
        <begin position="45"/>
        <end position="106"/>
    </location>
</feature>
<dbReference type="PANTHER" id="PTHR19300:SF57">
    <property type="entry name" value="BETA-1,4-N-ACETYLGALACTOSAMINYLTRANSFERASE"/>
    <property type="match status" value="1"/>
</dbReference>